<dbReference type="GO" id="GO:0008199">
    <property type="term" value="F:ferric iron binding"/>
    <property type="evidence" value="ECO:0007669"/>
    <property type="project" value="InterPro"/>
</dbReference>
<evidence type="ECO:0000256" key="3">
    <source>
        <dbReference type="ARBA" id="ARBA00022723"/>
    </source>
</evidence>
<organism evidence="8 9">
    <name type="scientific">Rhodococcus opacus M213</name>
    <dbReference type="NCBI Taxonomy" id="1129896"/>
    <lineage>
        <taxon>Bacteria</taxon>
        <taxon>Bacillati</taxon>
        <taxon>Actinomycetota</taxon>
        <taxon>Actinomycetes</taxon>
        <taxon>Mycobacteriales</taxon>
        <taxon>Nocardiaceae</taxon>
        <taxon>Rhodococcus</taxon>
    </lineage>
</organism>
<gene>
    <name evidence="8" type="ORF">WSS_A37951</name>
</gene>
<keyword evidence="4 8" id="KW-0223">Dioxygenase</keyword>
<evidence type="ECO:0000313" key="8">
    <source>
        <dbReference type="EMBL" id="EKT77353.1"/>
    </source>
</evidence>
<dbReference type="InterPro" id="IPR050770">
    <property type="entry name" value="Intradiol_RC_Dioxygenase"/>
</dbReference>
<dbReference type="InterPro" id="IPR007535">
    <property type="entry name" value="Catechol_dOase_N"/>
</dbReference>
<dbReference type="RefSeq" id="WP_005264223.1">
    <property type="nucleotide sequence ID" value="NZ_AJYC02000156.1"/>
</dbReference>
<dbReference type="PROSITE" id="PS00083">
    <property type="entry name" value="INTRADIOL_DIOXYGENAS"/>
    <property type="match status" value="1"/>
</dbReference>
<dbReference type="PANTHER" id="PTHR33711">
    <property type="entry name" value="DIOXYGENASE, PUTATIVE (AFU_ORTHOLOGUE AFUA_2G02910)-RELATED"/>
    <property type="match status" value="1"/>
</dbReference>
<dbReference type="Proteomes" id="UP000005951">
    <property type="component" value="Unassembled WGS sequence"/>
</dbReference>
<dbReference type="Pfam" id="PF04444">
    <property type="entry name" value="Dioxygenase_N"/>
    <property type="match status" value="1"/>
</dbReference>
<proteinExistence type="inferred from homology"/>
<reference evidence="8 9" key="1">
    <citation type="journal article" date="2013" name="Genome Announc.">
        <title>Draft Genome Sequence of Rhodococcus opacus Strain M213 Shows a Diverse Catabolic Potential.</title>
        <authorList>
            <person name="Pathak A."/>
            <person name="Green S.J."/>
            <person name="Ogram A."/>
            <person name="Chauhan A."/>
        </authorList>
    </citation>
    <scope>NUCLEOTIDE SEQUENCE [LARGE SCALE GENOMIC DNA]</scope>
    <source>
        <strain evidence="8 9">M213</strain>
    </source>
</reference>
<evidence type="ECO:0000259" key="7">
    <source>
        <dbReference type="PROSITE" id="PS00083"/>
    </source>
</evidence>
<name>K8X7A7_RHOOP</name>
<dbReference type="GO" id="GO:0018576">
    <property type="term" value="F:catechol 1,2-dioxygenase activity"/>
    <property type="evidence" value="ECO:0007669"/>
    <property type="project" value="InterPro"/>
</dbReference>
<dbReference type="Gene3D" id="2.60.130.10">
    <property type="entry name" value="Aromatic compound dioxygenase"/>
    <property type="match status" value="1"/>
</dbReference>
<keyword evidence="3" id="KW-0479">Metal-binding</keyword>
<comment type="similarity">
    <text evidence="2">Belongs to the intradiol ring-cleavage dioxygenase family.</text>
</comment>
<evidence type="ECO:0000256" key="5">
    <source>
        <dbReference type="ARBA" id="ARBA00023002"/>
    </source>
</evidence>
<evidence type="ECO:0000256" key="6">
    <source>
        <dbReference type="ARBA" id="ARBA00023004"/>
    </source>
</evidence>
<dbReference type="InterPro" id="IPR000627">
    <property type="entry name" value="Intradiol_dOase_C"/>
</dbReference>
<accession>K8X7A7</accession>
<evidence type="ECO:0000313" key="9">
    <source>
        <dbReference type="Proteomes" id="UP000005951"/>
    </source>
</evidence>
<keyword evidence="6" id="KW-0408">Iron</keyword>
<dbReference type="GO" id="GO:0009712">
    <property type="term" value="P:catechol-containing compound metabolic process"/>
    <property type="evidence" value="ECO:0007669"/>
    <property type="project" value="InterPro"/>
</dbReference>
<comment type="cofactor">
    <cofactor evidence="1">
        <name>Fe(3+)</name>
        <dbReference type="ChEBI" id="CHEBI:29034"/>
    </cofactor>
</comment>
<dbReference type="AlphaFoldDB" id="K8X7A7"/>
<dbReference type="Pfam" id="PF00775">
    <property type="entry name" value="Dioxygenase_C"/>
    <property type="match status" value="1"/>
</dbReference>
<evidence type="ECO:0000256" key="4">
    <source>
        <dbReference type="ARBA" id="ARBA00022964"/>
    </source>
</evidence>
<dbReference type="SUPFAM" id="SSF49482">
    <property type="entry name" value="Aromatic compound dioxygenase"/>
    <property type="match status" value="1"/>
</dbReference>
<evidence type="ECO:0000256" key="2">
    <source>
        <dbReference type="ARBA" id="ARBA00007825"/>
    </source>
</evidence>
<dbReference type="PANTHER" id="PTHR33711:SF7">
    <property type="entry name" value="INTRADIOL RING-CLEAVAGE DIOXYGENASES DOMAIN-CONTAINING PROTEIN-RELATED"/>
    <property type="match status" value="1"/>
</dbReference>
<keyword evidence="5" id="KW-0560">Oxidoreductase</keyword>
<protein>
    <submittedName>
        <fullName evidence="8">Hydroxyquinol 1,2-dioxygenase</fullName>
    </submittedName>
</protein>
<evidence type="ECO:0000256" key="1">
    <source>
        <dbReference type="ARBA" id="ARBA00001965"/>
    </source>
</evidence>
<sequence length="315" mass="34624">MDQRSSDTIEREAEAEPAEVAIELFSEAGSVEVVAASFAATSDPRLRRVMVSLVTHLHGFIKDVQLTEAEWATAIRFLTETGQMCSATRQEFILLSDVLGASMLVETLNNRSDGVLTESTVEGPFHVVDSPARDLGATIARDTEGDPCLVSGRVYGDDGRPISGASVDVWQANAEGFYDVQQPDVEPDRNLRGVFTVDDEGRFWFRTIVPRYYPIPDDGPVGELLRATSRHPNRPAHIHFEISAPGMRTVTTHVFVDGTPYLDSDAVFGVKDSLVRQFATVDDPYQAGEVGLPNPFRTVNFDVVLKHVDQSTARD</sequence>
<feature type="domain" description="Intradiol ring-cleavage dioxygenases" evidence="7">
    <location>
        <begin position="150"/>
        <end position="178"/>
    </location>
</feature>
<dbReference type="EMBL" id="AJYC02000156">
    <property type="protein sequence ID" value="EKT77353.1"/>
    <property type="molecule type" value="Genomic_DNA"/>
</dbReference>
<dbReference type="InterPro" id="IPR015889">
    <property type="entry name" value="Intradiol_dOase_core"/>
</dbReference>
<comment type="caution">
    <text evidence="8">The sequence shown here is derived from an EMBL/GenBank/DDBJ whole genome shotgun (WGS) entry which is preliminary data.</text>
</comment>